<reference evidence="3 5" key="2">
    <citation type="submission" date="2019-03" db="EMBL/GenBank/DDBJ databases">
        <title>Genomics of glacier-inhabiting Cryobacterium strains.</title>
        <authorList>
            <person name="Liu Q."/>
            <person name="Xin Y.-H."/>
        </authorList>
    </citation>
    <scope>NUCLEOTIDE SEQUENCE [LARGE SCALE GENOMIC DNA]</scope>
    <source>
        <strain evidence="3 5">Hh8</strain>
    </source>
</reference>
<evidence type="ECO:0000256" key="1">
    <source>
        <dbReference type="SAM" id="Phobius"/>
    </source>
</evidence>
<organism evidence="2 4">
    <name type="scientific">Cryobacterium flavum</name>
    <dbReference type="NCBI Taxonomy" id="1424659"/>
    <lineage>
        <taxon>Bacteria</taxon>
        <taxon>Bacillati</taxon>
        <taxon>Actinomycetota</taxon>
        <taxon>Actinomycetes</taxon>
        <taxon>Micrococcales</taxon>
        <taxon>Microbacteriaceae</taxon>
        <taxon>Cryobacterium</taxon>
    </lineage>
</organism>
<keyword evidence="1" id="KW-0472">Membrane</keyword>
<keyword evidence="1" id="KW-1133">Transmembrane helix</keyword>
<dbReference type="STRING" id="1424659.SAMN05216368_102408"/>
<keyword evidence="5" id="KW-1185">Reference proteome</keyword>
<dbReference type="Proteomes" id="UP000298252">
    <property type="component" value="Unassembled WGS sequence"/>
</dbReference>
<dbReference type="AlphaFoldDB" id="A0A4V3I9V4"/>
<dbReference type="RefSeq" id="WP_092339469.1">
    <property type="nucleotide sequence ID" value="NZ_FNIB01000002.1"/>
</dbReference>
<dbReference type="EMBL" id="FNIB01000002">
    <property type="protein sequence ID" value="SDM85912.1"/>
    <property type="molecule type" value="Genomic_DNA"/>
</dbReference>
<evidence type="ECO:0000313" key="5">
    <source>
        <dbReference type="Proteomes" id="UP000298252"/>
    </source>
</evidence>
<accession>A0A4V3I9V4</accession>
<protein>
    <recommendedName>
        <fullName evidence="6">Type II secretion system protein</fullName>
    </recommendedName>
</protein>
<dbReference type="EMBL" id="SOFD01000009">
    <property type="protein sequence ID" value="TFB80908.1"/>
    <property type="molecule type" value="Genomic_DNA"/>
</dbReference>
<reference evidence="2 4" key="1">
    <citation type="submission" date="2016-10" db="EMBL/GenBank/DDBJ databases">
        <authorList>
            <person name="Varghese N."/>
            <person name="Submissions S."/>
        </authorList>
    </citation>
    <scope>NUCLEOTIDE SEQUENCE [LARGE SCALE GENOMIC DNA]</scope>
    <source>
        <strain evidence="2 4">CGMCC 1.11215</strain>
    </source>
</reference>
<gene>
    <name evidence="3" type="ORF">E3O21_03280</name>
    <name evidence="2" type="ORF">SAMN05216368_102408</name>
</gene>
<evidence type="ECO:0008006" key="6">
    <source>
        <dbReference type="Google" id="ProtNLM"/>
    </source>
</evidence>
<feature type="transmembrane region" description="Helical" evidence="1">
    <location>
        <begin position="20"/>
        <end position="38"/>
    </location>
</feature>
<name>A0A4V3I9V4_9MICO</name>
<sequence length="132" mass="13873">MTVLGVESSRRSDGFGLVEVIVSMFLLSLMALVFLPVLTQAMHLTASNASIATATQLLSADLEQARPLAVTCNPLPASTASVHDELAVTGEWELADGCSTGVPAMVKYTSTVIDRTDRSVLAQVVTLILVSP</sequence>
<evidence type="ECO:0000313" key="3">
    <source>
        <dbReference type="EMBL" id="TFB80908.1"/>
    </source>
</evidence>
<dbReference type="InterPro" id="IPR012902">
    <property type="entry name" value="N_methyl_site"/>
</dbReference>
<dbReference type="Pfam" id="PF07963">
    <property type="entry name" value="N_methyl"/>
    <property type="match status" value="1"/>
</dbReference>
<evidence type="ECO:0000313" key="4">
    <source>
        <dbReference type="Proteomes" id="UP000199639"/>
    </source>
</evidence>
<evidence type="ECO:0000313" key="2">
    <source>
        <dbReference type="EMBL" id="SDM85912.1"/>
    </source>
</evidence>
<proteinExistence type="predicted"/>
<dbReference type="Proteomes" id="UP000199639">
    <property type="component" value="Unassembled WGS sequence"/>
</dbReference>
<keyword evidence="1" id="KW-0812">Transmembrane</keyword>